<evidence type="ECO:0000313" key="2">
    <source>
        <dbReference type="Proteomes" id="UP000535491"/>
    </source>
</evidence>
<gene>
    <name evidence="1" type="ORF">H1191_19435</name>
</gene>
<dbReference type="Proteomes" id="UP000535491">
    <property type="component" value="Unassembled WGS sequence"/>
</dbReference>
<sequence>MVILERPIADWWFEDRTELISFVGPEQVSSLINMCEKCISILKRYELLSPSKILLPGPWKFNDNVGGQVKRRQVQKADVSIEYPGHNENELATYVLDRLNSEQGATGYVYPSFIQIVGEGKIINNDGVKQGFENVVSIEAWFTEALVVDVITYSTAWLPNTLAGVPQQQIFEFNSHRLEKALNEIEAALGVEAITDEVSDFCRIDGYRLDNFRDVDGDVVPVDETGRFM</sequence>
<reference evidence="1 2" key="1">
    <citation type="submission" date="2020-07" db="EMBL/GenBank/DDBJ databases">
        <authorList>
            <person name="Feng H."/>
        </authorList>
    </citation>
    <scope>NUCLEOTIDE SEQUENCE [LARGE SCALE GENOMIC DNA]</scope>
    <source>
        <strain evidence="2">s-10</strain>
    </source>
</reference>
<protein>
    <submittedName>
        <fullName evidence="1">Uncharacterized protein</fullName>
    </submittedName>
</protein>
<accession>A0A7W1WUZ5</accession>
<proteinExistence type="predicted"/>
<dbReference type="RefSeq" id="WP_181754858.1">
    <property type="nucleotide sequence ID" value="NZ_JACEIQ010000034.1"/>
</dbReference>
<dbReference type="AlphaFoldDB" id="A0A7W1WUZ5"/>
<name>A0A7W1WUZ5_9BACL</name>
<organism evidence="1 2">
    <name type="scientific">Paenactinomyces guangxiensis</name>
    <dbReference type="NCBI Taxonomy" id="1490290"/>
    <lineage>
        <taxon>Bacteria</taxon>
        <taxon>Bacillati</taxon>
        <taxon>Bacillota</taxon>
        <taxon>Bacilli</taxon>
        <taxon>Bacillales</taxon>
        <taxon>Thermoactinomycetaceae</taxon>
        <taxon>Paenactinomyces</taxon>
    </lineage>
</organism>
<comment type="caution">
    <text evidence="1">The sequence shown here is derived from an EMBL/GenBank/DDBJ whole genome shotgun (WGS) entry which is preliminary data.</text>
</comment>
<keyword evidence="2" id="KW-1185">Reference proteome</keyword>
<dbReference type="EMBL" id="JACEIQ010000034">
    <property type="protein sequence ID" value="MBA4496437.1"/>
    <property type="molecule type" value="Genomic_DNA"/>
</dbReference>
<evidence type="ECO:0000313" key="1">
    <source>
        <dbReference type="EMBL" id="MBA4496437.1"/>
    </source>
</evidence>